<dbReference type="KEGG" id="pbd:PBOR_20320"/>
<protein>
    <recommendedName>
        <fullName evidence="5">Methyltransferase</fullName>
    </recommendedName>
</protein>
<evidence type="ECO:0000256" key="1">
    <source>
        <dbReference type="SAM" id="MobiDB-lite"/>
    </source>
</evidence>
<keyword evidence="2" id="KW-1133">Transmembrane helix</keyword>
<dbReference type="RefSeq" id="WP_042214494.1">
    <property type="nucleotide sequence ID" value="NZ_CP009285.1"/>
</dbReference>
<feature type="transmembrane region" description="Helical" evidence="2">
    <location>
        <begin position="48"/>
        <end position="67"/>
    </location>
</feature>
<evidence type="ECO:0000313" key="3">
    <source>
        <dbReference type="EMBL" id="AIQ59014.1"/>
    </source>
</evidence>
<feature type="transmembrane region" description="Helical" evidence="2">
    <location>
        <begin position="73"/>
        <end position="94"/>
    </location>
</feature>
<evidence type="ECO:0000313" key="4">
    <source>
        <dbReference type="Proteomes" id="UP000029518"/>
    </source>
</evidence>
<feature type="region of interest" description="Disordered" evidence="1">
    <location>
        <begin position="1"/>
        <end position="27"/>
    </location>
</feature>
<name>A0A089MRA4_PAEBO</name>
<proteinExistence type="predicted"/>
<keyword evidence="2" id="KW-0472">Membrane</keyword>
<dbReference type="HOGENOM" id="CLU_131494_0_0_9"/>
<dbReference type="AlphaFoldDB" id="A0A089MRA4"/>
<dbReference type="Proteomes" id="UP000029518">
    <property type="component" value="Chromosome"/>
</dbReference>
<reference evidence="3" key="1">
    <citation type="submission" date="2014-08" db="EMBL/GenBank/DDBJ databases">
        <title>Comparative genomics of the Paenibacillus odorifer group.</title>
        <authorList>
            <person name="den Bakker H.C."/>
            <person name="Tsai Y.-C.Y.-C."/>
            <person name="Martin N."/>
            <person name="Korlach J."/>
            <person name="Wiedmann M."/>
        </authorList>
    </citation>
    <scope>NUCLEOTIDE SEQUENCE [LARGE SCALE GENOMIC DNA]</scope>
    <source>
        <strain evidence="3">DSM 13188</strain>
    </source>
</reference>
<accession>A0A089MRA4</accession>
<organism evidence="3 4">
    <name type="scientific">Paenibacillus borealis</name>
    <dbReference type="NCBI Taxonomy" id="160799"/>
    <lineage>
        <taxon>Bacteria</taxon>
        <taxon>Bacillati</taxon>
        <taxon>Bacillota</taxon>
        <taxon>Bacilli</taxon>
        <taxon>Bacillales</taxon>
        <taxon>Paenibacillaceae</taxon>
        <taxon>Paenibacillus</taxon>
    </lineage>
</organism>
<evidence type="ECO:0000256" key="2">
    <source>
        <dbReference type="SAM" id="Phobius"/>
    </source>
</evidence>
<keyword evidence="4" id="KW-1185">Reference proteome</keyword>
<evidence type="ECO:0008006" key="5">
    <source>
        <dbReference type="Google" id="ProtNLM"/>
    </source>
</evidence>
<dbReference type="OrthoDB" id="2598858at2"/>
<sequence length="175" mass="20197">MARSWERMVQRNTKQVNQQRKKQGKETIYGASSKAAAKSVDIFKGRNIVFPVVLLLLGIMFWVVGSIDDAKGSGILANWLGVVLYFLLAALLFFRRPFLKVERARLSTIKYNRERFLPAAEIEKITLSRSVVTIKYKGKRKQWIFSKLINRYDTAAMAERLEQFGKNNNIEVVHE</sequence>
<dbReference type="EMBL" id="CP009285">
    <property type="protein sequence ID" value="AIQ59014.1"/>
    <property type="molecule type" value="Genomic_DNA"/>
</dbReference>
<keyword evidence="2" id="KW-0812">Transmembrane</keyword>
<gene>
    <name evidence="3" type="ORF">PBOR_20320</name>
</gene>